<evidence type="ECO:0000256" key="5">
    <source>
        <dbReference type="ARBA" id="ARBA00022723"/>
    </source>
</evidence>
<evidence type="ECO:0000256" key="4">
    <source>
        <dbReference type="ARBA" id="ARBA00008819"/>
    </source>
</evidence>
<feature type="binding site" evidence="9 13">
    <location>
        <position position="410"/>
    </location>
    <ligand>
        <name>Mn(2+)</name>
        <dbReference type="ChEBI" id="CHEBI:29035"/>
        <label>1</label>
    </ligand>
</feature>
<dbReference type="HAMAP" id="MF_01038">
    <property type="entry name" value="GpmI"/>
    <property type="match status" value="1"/>
</dbReference>
<evidence type="ECO:0000313" key="17">
    <source>
        <dbReference type="Proteomes" id="UP000034799"/>
    </source>
</evidence>
<comment type="caution">
    <text evidence="16">The sequence shown here is derived from an EMBL/GenBank/DDBJ whole genome shotgun (WGS) entry which is preliminary data.</text>
</comment>
<feature type="binding site" evidence="9 12">
    <location>
        <position position="343"/>
    </location>
    <ligand>
        <name>substrate</name>
    </ligand>
</feature>
<dbReference type="Pfam" id="PF01676">
    <property type="entry name" value="Metalloenzyme"/>
    <property type="match status" value="1"/>
</dbReference>
<evidence type="ECO:0000256" key="7">
    <source>
        <dbReference type="ARBA" id="ARBA00023211"/>
    </source>
</evidence>
<keyword evidence="5 9" id="KW-0479">Metal-binding</keyword>
<dbReference type="PANTHER" id="PTHR31637">
    <property type="entry name" value="2,3-BISPHOSPHOGLYCERATE-INDEPENDENT PHOSPHOGLYCERATE MUTASE"/>
    <property type="match status" value="1"/>
</dbReference>
<evidence type="ECO:0000259" key="15">
    <source>
        <dbReference type="Pfam" id="PF06415"/>
    </source>
</evidence>
<dbReference type="Pfam" id="PF06415">
    <property type="entry name" value="iPGM_N"/>
    <property type="match status" value="1"/>
</dbReference>
<accession>A0A0G0QWP7</accession>
<dbReference type="AlphaFoldDB" id="A0A0G0QWP7"/>
<dbReference type="PANTHER" id="PTHR31637:SF0">
    <property type="entry name" value="2,3-BISPHOSPHOGLYCERATE-INDEPENDENT PHOSPHOGLYCERATE MUTASE"/>
    <property type="match status" value="1"/>
</dbReference>
<protein>
    <recommendedName>
        <fullName evidence="9 10">2,3-bisphosphoglycerate-independent phosphoglycerate mutase</fullName>
        <shortName evidence="9">BPG-independent PGAM</shortName>
        <shortName evidence="9">Phosphoglyceromutase</shortName>
        <shortName evidence="9">iPGM</shortName>
        <ecNumber evidence="9 10">5.4.2.12</ecNumber>
    </recommendedName>
</protein>
<dbReference type="STRING" id="1619100.UT34_C0001G0107"/>
<evidence type="ECO:0000256" key="2">
    <source>
        <dbReference type="ARBA" id="ARBA00002315"/>
    </source>
</evidence>
<comment type="pathway">
    <text evidence="3 9">Carbohydrate degradation; glycolysis; pyruvate from D-glyceraldehyde 3-phosphate: step 3/5.</text>
</comment>
<feature type="binding site" evidence="9 12">
    <location>
        <begin position="164"/>
        <end position="165"/>
    </location>
    <ligand>
        <name>substrate</name>
    </ligand>
</feature>
<dbReference type="GO" id="GO:0006007">
    <property type="term" value="P:glucose catabolic process"/>
    <property type="evidence" value="ECO:0007669"/>
    <property type="project" value="InterPro"/>
</dbReference>
<feature type="domain" description="BPG-independent PGAM N-terminal" evidence="15">
    <location>
        <begin position="92"/>
        <end position="306"/>
    </location>
</feature>
<feature type="binding site" evidence="9 12">
    <location>
        <begin position="270"/>
        <end position="273"/>
    </location>
    <ligand>
        <name>substrate</name>
    </ligand>
</feature>
<feature type="active site" description="Phosphoserine intermediate" evidence="9 11">
    <location>
        <position position="72"/>
    </location>
</feature>
<evidence type="ECO:0000256" key="9">
    <source>
        <dbReference type="HAMAP-Rule" id="MF_01038"/>
    </source>
</evidence>
<dbReference type="GO" id="GO:0005829">
    <property type="term" value="C:cytosol"/>
    <property type="evidence" value="ECO:0007669"/>
    <property type="project" value="TreeGrafter"/>
</dbReference>
<evidence type="ECO:0000256" key="8">
    <source>
        <dbReference type="ARBA" id="ARBA00023235"/>
    </source>
</evidence>
<comment type="catalytic activity">
    <reaction evidence="1 9">
        <text>(2R)-2-phosphoglycerate = (2R)-3-phosphoglycerate</text>
        <dbReference type="Rhea" id="RHEA:15901"/>
        <dbReference type="ChEBI" id="CHEBI:58272"/>
        <dbReference type="ChEBI" id="CHEBI:58289"/>
        <dbReference type="EC" id="5.4.2.12"/>
    </reaction>
</comment>
<feature type="binding site" evidence="9 12">
    <location>
        <position position="133"/>
    </location>
    <ligand>
        <name>substrate</name>
    </ligand>
</feature>
<dbReference type="FunFam" id="3.40.1450.10:FF:000002">
    <property type="entry name" value="2,3-bisphosphoglycerate-independent phosphoglycerate mutase"/>
    <property type="match status" value="1"/>
</dbReference>
<evidence type="ECO:0000256" key="6">
    <source>
        <dbReference type="ARBA" id="ARBA00023152"/>
    </source>
</evidence>
<proteinExistence type="inferred from homology"/>
<comment type="subunit">
    <text evidence="9">Monomer.</text>
</comment>
<keyword evidence="7 9" id="KW-0464">Manganese</keyword>
<dbReference type="GO" id="GO:0030145">
    <property type="term" value="F:manganese ion binding"/>
    <property type="evidence" value="ECO:0007669"/>
    <property type="project" value="UniProtKB-UniRule"/>
</dbReference>
<evidence type="ECO:0000256" key="12">
    <source>
        <dbReference type="PIRSR" id="PIRSR001492-2"/>
    </source>
</evidence>
<feature type="binding site" evidence="9 13">
    <location>
        <position position="451"/>
    </location>
    <ligand>
        <name>Mn(2+)</name>
        <dbReference type="ChEBI" id="CHEBI:29035"/>
        <label>2</label>
    </ligand>
</feature>
<dbReference type="InterPro" id="IPR006124">
    <property type="entry name" value="Metalloenzyme"/>
</dbReference>
<dbReference type="Gene3D" id="3.40.1450.10">
    <property type="entry name" value="BPG-independent phosphoglycerate mutase, domain B"/>
    <property type="match status" value="1"/>
</dbReference>
<dbReference type="NCBIfam" id="TIGR01307">
    <property type="entry name" value="pgm_bpd_ind"/>
    <property type="match status" value="1"/>
</dbReference>
<evidence type="ECO:0000256" key="3">
    <source>
        <dbReference type="ARBA" id="ARBA00004798"/>
    </source>
</evidence>
<dbReference type="SUPFAM" id="SSF53649">
    <property type="entry name" value="Alkaline phosphatase-like"/>
    <property type="match status" value="1"/>
</dbReference>
<feature type="binding site" evidence="9 12">
    <location>
        <position position="202"/>
    </location>
    <ligand>
        <name>substrate</name>
    </ligand>
</feature>
<reference evidence="16 17" key="1">
    <citation type="journal article" date="2015" name="Nature">
        <title>rRNA introns, odd ribosomes, and small enigmatic genomes across a large radiation of phyla.</title>
        <authorList>
            <person name="Brown C.T."/>
            <person name="Hug L.A."/>
            <person name="Thomas B.C."/>
            <person name="Sharon I."/>
            <person name="Castelle C.J."/>
            <person name="Singh A."/>
            <person name="Wilkins M.J."/>
            <person name="Williams K.H."/>
            <person name="Banfield J.F."/>
        </authorList>
    </citation>
    <scope>NUCLEOTIDE SEQUENCE [LARGE SCALE GENOMIC DNA]</scope>
</reference>
<evidence type="ECO:0000256" key="11">
    <source>
        <dbReference type="PIRSR" id="PIRSR001492-1"/>
    </source>
</evidence>
<dbReference type="Proteomes" id="UP000034799">
    <property type="component" value="Unassembled WGS sequence"/>
</dbReference>
<dbReference type="EMBL" id="LBWK01000001">
    <property type="protein sequence ID" value="KKR06067.1"/>
    <property type="molecule type" value="Genomic_DNA"/>
</dbReference>
<dbReference type="SUPFAM" id="SSF64158">
    <property type="entry name" value="2,3-Bisphosphoglycerate-independent phosphoglycerate mutase, substrate-binding domain"/>
    <property type="match status" value="1"/>
</dbReference>
<dbReference type="PATRIC" id="fig|1619100.3.peg.108"/>
<evidence type="ECO:0000256" key="13">
    <source>
        <dbReference type="PIRSR" id="PIRSR001492-3"/>
    </source>
</evidence>
<feature type="binding site" evidence="9 13">
    <location>
        <position position="22"/>
    </location>
    <ligand>
        <name>Mn(2+)</name>
        <dbReference type="ChEBI" id="CHEBI:29035"/>
        <label>2</label>
    </ligand>
</feature>
<gene>
    <name evidence="9" type="primary">gpmI</name>
    <name evidence="16" type="ORF">UT34_C0001G0107</name>
</gene>
<evidence type="ECO:0000256" key="1">
    <source>
        <dbReference type="ARBA" id="ARBA00000370"/>
    </source>
</evidence>
<dbReference type="UniPathway" id="UPA00109">
    <property type="reaction ID" value="UER00186"/>
</dbReference>
<feature type="binding site" evidence="9 13">
    <location>
        <position position="470"/>
    </location>
    <ligand>
        <name>Mn(2+)</name>
        <dbReference type="ChEBI" id="CHEBI:29035"/>
        <label>1</label>
    </ligand>
</feature>
<keyword evidence="8 9" id="KW-0413">Isomerase</keyword>
<evidence type="ECO:0000313" key="16">
    <source>
        <dbReference type="EMBL" id="KKR06067.1"/>
    </source>
</evidence>
<dbReference type="GO" id="GO:0004619">
    <property type="term" value="F:phosphoglycerate mutase activity"/>
    <property type="evidence" value="ECO:0007669"/>
    <property type="project" value="UniProtKB-UniRule"/>
</dbReference>
<evidence type="ECO:0000259" key="14">
    <source>
        <dbReference type="Pfam" id="PF01676"/>
    </source>
</evidence>
<dbReference type="PIRSF" id="PIRSF001492">
    <property type="entry name" value="IPGAM"/>
    <property type="match status" value="1"/>
</dbReference>
<dbReference type="InterPro" id="IPR011258">
    <property type="entry name" value="BPG-indep_PGM_N"/>
</dbReference>
<organism evidence="16 17">
    <name type="scientific">candidate division WS6 bacterium GW2011_GWF2_39_15</name>
    <dbReference type="NCBI Taxonomy" id="1619100"/>
    <lineage>
        <taxon>Bacteria</taxon>
        <taxon>Candidatus Dojkabacteria</taxon>
    </lineage>
</organism>
<dbReference type="CDD" id="cd16010">
    <property type="entry name" value="iPGM"/>
    <property type="match status" value="1"/>
</dbReference>
<evidence type="ECO:0000256" key="10">
    <source>
        <dbReference type="NCBIfam" id="TIGR01307"/>
    </source>
</evidence>
<feature type="domain" description="Metalloenzyme" evidence="14">
    <location>
        <begin position="14"/>
        <end position="507"/>
    </location>
</feature>
<comment type="cofactor">
    <cofactor evidence="9">
        <name>Mn(2+)</name>
        <dbReference type="ChEBI" id="CHEBI:29035"/>
    </cofactor>
    <text evidence="9">Binds 2 manganese ions per subunit.</text>
</comment>
<comment type="similarity">
    <text evidence="4 9">Belongs to the BPG-independent phosphoglycerate mutase family.</text>
</comment>
<comment type="function">
    <text evidence="2 9">Catalyzes the interconversion of 2-phosphoglycerate and 3-phosphoglycerate.</text>
</comment>
<dbReference type="GO" id="GO:0006096">
    <property type="term" value="P:glycolytic process"/>
    <property type="evidence" value="ECO:0007669"/>
    <property type="project" value="UniProtKB-UniRule"/>
</dbReference>
<feature type="binding site" evidence="9 13">
    <location>
        <position position="452"/>
    </location>
    <ligand>
        <name>Mn(2+)</name>
        <dbReference type="ChEBI" id="CHEBI:29035"/>
        <label>2</label>
    </ligand>
</feature>
<dbReference type="InterPro" id="IPR036646">
    <property type="entry name" value="PGAM_B_sf"/>
</dbReference>
<sequence length="522" mass="57776">MLLFSHNKKLPMKKKVLLIIMDGLGAAPQNRGNAVSLANPKNLIQLWDTFPHTYLLASSEAVGLPANTKGNSEVGHLNIGAGNVVTQTLPRINKSITGGSYQDNNTLWEALRHAIKHRSNIHLMGCLSDGSVHSHINHFIATIEFFAANNFTGEVLIHAFTDGRDTPPDHGRNYLAKMQNTVDKLGIGRIATVCGRSIAMDRSMRWGKTEAAYNLLTRGEGERFNAWSEVFDRNYSNGITDEFIKPAVISQNGVLPTVKSGDAVIFMNYRADRALQLTSAFTEPQFTFFSRELIPNLFFASMVEYRKGTPLHVLFPKEYITLPIGKVLSNNGIRQLRISETEKFPHVTYFFNGGMSIKYQGEDRIEVPSANVATYDLKPEMSAMEIQEILKYRISTDMYDFIVLNLANGDMVGHTGNINASIKAVQVVDHCVNELVKRFTAAGGVVIITADHGNVEEVINLKSGEIDTEHSFNPVPFIIADPDMSPRKLPYGALKDIAPTILDIMDVPIPSEMGGKSLIRSL</sequence>
<dbReference type="InterPro" id="IPR005995">
    <property type="entry name" value="Pgm_bpd_ind"/>
</dbReference>
<feature type="binding site" evidence="9 13">
    <location>
        <position position="414"/>
    </location>
    <ligand>
        <name>Mn(2+)</name>
        <dbReference type="ChEBI" id="CHEBI:29035"/>
        <label>1</label>
    </ligand>
</feature>
<dbReference type="Gene3D" id="3.40.720.10">
    <property type="entry name" value="Alkaline Phosphatase, subunit A"/>
    <property type="match status" value="1"/>
</dbReference>
<dbReference type="InterPro" id="IPR017850">
    <property type="entry name" value="Alkaline_phosphatase_core_sf"/>
</dbReference>
<keyword evidence="6 9" id="KW-0324">Glycolysis</keyword>
<name>A0A0G0QWP7_9BACT</name>
<feature type="binding site" evidence="9 13">
    <location>
        <position position="72"/>
    </location>
    <ligand>
        <name>Mn(2+)</name>
        <dbReference type="ChEBI" id="CHEBI:29035"/>
        <label>2</label>
    </ligand>
</feature>
<feature type="binding site" evidence="9 12">
    <location>
        <position position="196"/>
    </location>
    <ligand>
        <name>substrate</name>
    </ligand>
</feature>
<dbReference type="EC" id="5.4.2.12" evidence="9 10"/>